<dbReference type="EMBL" id="WBOS01000002">
    <property type="protein sequence ID" value="KAB2337141.1"/>
    <property type="molecule type" value="Genomic_DNA"/>
</dbReference>
<dbReference type="PANTHER" id="PTHR34474">
    <property type="entry name" value="SIGNAL TRANSDUCTION PROTEIN TRAP"/>
    <property type="match status" value="1"/>
</dbReference>
<dbReference type="GO" id="GO:0004497">
    <property type="term" value="F:monooxygenase activity"/>
    <property type="evidence" value="ECO:0007669"/>
    <property type="project" value="UniProtKB-KW"/>
</dbReference>
<dbReference type="InterPro" id="IPR007138">
    <property type="entry name" value="ABM_dom"/>
</dbReference>
<feature type="domain" description="ABM" evidence="1">
    <location>
        <begin position="66"/>
        <end position="157"/>
    </location>
</feature>
<protein>
    <submittedName>
        <fullName evidence="2">Antibiotic biosynthesis monooxygenase</fullName>
    </submittedName>
</protein>
<dbReference type="Gene3D" id="3.30.70.100">
    <property type="match status" value="1"/>
</dbReference>
<reference evidence="2 3" key="1">
    <citation type="journal article" date="2016" name="Antonie Van Leeuwenhoek">
        <title>Bacillus depressus sp. nov., isolated from soil of a sunflower field.</title>
        <authorList>
            <person name="Wei X."/>
            <person name="Xin D."/>
            <person name="Xin Y."/>
            <person name="Zhang H."/>
            <person name="Wang T."/>
            <person name="Zhang J."/>
        </authorList>
    </citation>
    <scope>NUCLEOTIDE SEQUENCE [LARGE SCALE GENOMIC DNA]</scope>
    <source>
        <strain evidence="2 3">BZ1</strain>
    </source>
</reference>
<dbReference type="PROSITE" id="PS51725">
    <property type="entry name" value="ABM"/>
    <property type="match status" value="1"/>
</dbReference>
<dbReference type="OrthoDB" id="2352283at2"/>
<dbReference type="AlphaFoldDB" id="A0A6L3VCT1"/>
<sequence>MYIYMTNGTFDFLQKLKDKYPKEKMLLMQNNEGAVLIHETFKKTLFSAPRRYEVIESIGNLENTGFVALHHIPVTDDDKPTFEYRFKNNAKQLQSFQGFTALRVLRPIKSNMYVVLTLWIDEKSYIGWEKSQVYQSFFQDTKAISTQTKMFMGSAYVSKYYIAEE</sequence>
<name>A0A6L3VCT1_9BACI</name>
<keyword evidence="2" id="KW-0503">Monooxygenase</keyword>
<dbReference type="SUPFAM" id="SSF54909">
    <property type="entry name" value="Dimeric alpha+beta barrel"/>
    <property type="match status" value="1"/>
</dbReference>
<organism evidence="2 3">
    <name type="scientific">Cytobacillus depressus</name>
    <dbReference type="NCBI Taxonomy" id="1602942"/>
    <lineage>
        <taxon>Bacteria</taxon>
        <taxon>Bacillati</taxon>
        <taxon>Bacillota</taxon>
        <taxon>Bacilli</taxon>
        <taxon>Bacillales</taxon>
        <taxon>Bacillaceae</taxon>
        <taxon>Cytobacillus</taxon>
    </lineage>
</organism>
<dbReference type="InterPro" id="IPR011008">
    <property type="entry name" value="Dimeric_a/b-barrel"/>
</dbReference>
<dbReference type="PANTHER" id="PTHR34474:SF2">
    <property type="entry name" value="SIGNAL TRANSDUCTION PROTEIN TRAP"/>
    <property type="match status" value="1"/>
</dbReference>
<proteinExistence type="predicted"/>
<accession>A0A6L3VCT1</accession>
<dbReference type="RefSeq" id="WP_151533827.1">
    <property type="nucleotide sequence ID" value="NZ_WBOS01000002.1"/>
</dbReference>
<dbReference type="InterPro" id="IPR050404">
    <property type="entry name" value="Heme-degrading_MO"/>
</dbReference>
<keyword evidence="3" id="KW-1185">Reference proteome</keyword>
<evidence type="ECO:0000259" key="1">
    <source>
        <dbReference type="PROSITE" id="PS51725"/>
    </source>
</evidence>
<dbReference type="Proteomes" id="UP000481030">
    <property type="component" value="Unassembled WGS sequence"/>
</dbReference>
<gene>
    <name evidence="2" type="ORF">F7731_05820</name>
</gene>
<evidence type="ECO:0000313" key="3">
    <source>
        <dbReference type="Proteomes" id="UP000481030"/>
    </source>
</evidence>
<comment type="caution">
    <text evidence="2">The sequence shown here is derived from an EMBL/GenBank/DDBJ whole genome shotgun (WGS) entry which is preliminary data.</text>
</comment>
<keyword evidence="2" id="KW-0560">Oxidoreductase</keyword>
<evidence type="ECO:0000313" key="2">
    <source>
        <dbReference type="EMBL" id="KAB2337141.1"/>
    </source>
</evidence>
<dbReference type="Pfam" id="PF03992">
    <property type="entry name" value="ABM"/>
    <property type="match status" value="1"/>
</dbReference>